<dbReference type="Proteomes" id="UP001605250">
    <property type="component" value="Unassembled WGS sequence"/>
</dbReference>
<sequence>MHKELFCYIIFGFKSNLLVAGQVGGLKSMCMDLPQGQEDDGHIVNIITDVSGFLSVGPDNLAMMSVAIRQGRRPSLALAADVMSGFPCRAVFGSYTPLFQTAIAAQTYLCAASD</sequence>
<proteinExistence type="predicted"/>
<accession>A0ABW7CMK3</accession>
<keyword evidence="2" id="KW-1185">Reference proteome</keyword>
<dbReference type="RefSeq" id="WP_253454966.1">
    <property type="nucleotide sequence ID" value="NZ_JBGCUC010000006.1"/>
</dbReference>
<evidence type="ECO:0000313" key="1">
    <source>
        <dbReference type="EMBL" id="MFG6076405.1"/>
    </source>
</evidence>
<gene>
    <name evidence="1" type="ORF">AB3U87_08520</name>
</gene>
<comment type="caution">
    <text evidence="1">The sequence shown here is derived from an EMBL/GenBank/DDBJ whole genome shotgun (WGS) entry which is preliminary data.</text>
</comment>
<evidence type="ECO:0000313" key="2">
    <source>
        <dbReference type="Proteomes" id="UP001605250"/>
    </source>
</evidence>
<reference evidence="1 2" key="1">
    <citation type="submission" date="2024-07" db="EMBL/GenBank/DDBJ databases">
        <title>Novel bacterial strain Erwinia sp. OPT-41 promoting growth of various crops.</title>
        <authorList>
            <person name="Egorshina A."/>
            <person name="Lukyantsev M.A."/>
            <person name="Golubev S.N."/>
            <person name="Muratova A.Y."/>
            <person name="Bulygina E.A."/>
        </authorList>
    </citation>
    <scope>NUCLEOTIDE SEQUENCE [LARGE SCALE GENOMIC DNA]</scope>
    <source>
        <strain evidence="1 2">OPT-41</strain>
    </source>
</reference>
<protein>
    <submittedName>
        <fullName evidence="1">Uncharacterized protein</fullName>
    </submittedName>
</protein>
<dbReference type="EMBL" id="JBGCUC010000006">
    <property type="protein sequence ID" value="MFG6076405.1"/>
    <property type="molecule type" value="Genomic_DNA"/>
</dbReference>
<organism evidence="1 2">
    <name type="scientific">Erwinia plantamica</name>
    <dbReference type="NCBI Taxonomy" id="3237104"/>
    <lineage>
        <taxon>Bacteria</taxon>
        <taxon>Pseudomonadati</taxon>
        <taxon>Pseudomonadota</taxon>
        <taxon>Gammaproteobacteria</taxon>
        <taxon>Enterobacterales</taxon>
        <taxon>Erwiniaceae</taxon>
        <taxon>Erwinia</taxon>
    </lineage>
</organism>
<name>A0ABW7CMK3_9GAMM</name>